<dbReference type="EMBL" id="EQ962660">
    <property type="protein sequence ID" value="EED12100.1"/>
    <property type="molecule type" value="Genomic_DNA"/>
</dbReference>
<dbReference type="InParanoid" id="B8MT20"/>
<reference evidence="2" key="1">
    <citation type="journal article" date="2015" name="Genome Announc.">
        <title>Genome sequence of the AIDS-associated pathogen Penicillium marneffei (ATCC18224) and its near taxonomic relative Talaromyces stipitatus (ATCC10500).</title>
        <authorList>
            <person name="Nierman W.C."/>
            <person name="Fedorova-Abrams N.D."/>
            <person name="Andrianopoulos A."/>
        </authorList>
    </citation>
    <scope>NUCLEOTIDE SEQUENCE [LARGE SCALE GENOMIC DNA]</scope>
    <source>
        <strain evidence="2">ATCC 10500 / CBS 375.48 / QM 6759 / NRRL 1006</strain>
    </source>
</reference>
<dbReference type="RefSeq" id="XP_002487754.1">
    <property type="nucleotide sequence ID" value="XM_002487709.1"/>
</dbReference>
<keyword evidence="2" id="KW-1185">Reference proteome</keyword>
<dbReference type="VEuPathDB" id="FungiDB:TSTA_001710"/>
<dbReference type="HOGENOM" id="CLU_2414795_0_0_1"/>
<dbReference type="AlphaFoldDB" id="B8MT20"/>
<dbReference type="Proteomes" id="UP000001745">
    <property type="component" value="Unassembled WGS sequence"/>
</dbReference>
<dbReference type="OrthoDB" id="10544473at2759"/>
<proteinExistence type="predicted"/>
<gene>
    <name evidence="1" type="ORF">TSTA_001710</name>
</gene>
<accession>B8MT20</accession>
<protein>
    <submittedName>
        <fullName evidence="1">Uncharacterized protein</fullName>
    </submittedName>
</protein>
<dbReference type="GeneID" id="8098665"/>
<name>B8MT20_TALSN</name>
<evidence type="ECO:0000313" key="1">
    <source>
        <dbReference type="EMBL" id="EED12100.1"/>
    </source>
</evidence>
<evidence type="ECO:0000313" key="2">
    <source>
        <dbReference type="Proteomes" id="UP000001745"/>
    </source>
</evidence>
<organism evidence="1 2">
    <name type="scientific">Talaromyces stipitatus (strain ATCC 10500 / CBS 375.48 / QM 6759 / NRRL 1006)</name>
    <name type="common">Penicillium stipitatum</name>
    <dbReference type="NCBI Taxonomy" id="441959"/>
    <lineage>
        <taxon>Eukaryota</taxon>
        <taxon>Fungi</taxon>
        <taxon>Dikarya</taxon>
        <taxon>Ascomycota</taxon>
        <taxon>Pezizomycotina</taxon>
        <taxon>Eurotiomycetes</taxon>
        <taxon>Eurotiomycetidae</taxon>
        <taxon>Eurotiales</taxon>
        <taxon>Trichocomaceae</taxon>
        <taxon>Talaromyces</taxon>
        <taxon>Talaromyces sect. Talaromyces</taxon>
    </lineage>
</organism>
<sequence length="92" mass="11049">MPVVFQEYFEQKLREWALQPDLDLEGYELLPLHVPLSIETHYIDGVFWEKSQLRMQLDFVAGRFWQGGSRKNGLYPTTPSERYQEEWRIVTD</sequence>